<reference evidence="2 3" key="1">
    <citation type="submission" date="2016-03" db="EMBL/GenBank/DDBJ databases">
        <title>Complete Genome Sequences of two Bacteriophages infecting Shiga-Toxin producing Escherichia coli.</title>
        <authorList>
            <person name="Paradiso R."/>
            <person name="Orsini M."/>
            <person name="Borriello G."/>
            <person name="Galiero G."/>
        </authorList>
    </citation>
    <scope>NUCLEOTIDE SEQUENCE [LARGE SCALE GENOMIC DNA]</scope>
</reference>
<dbReference type="RefSeq" id="YP_009291492.1">
    <property type="nucleotide sequence ID" value="NC_031114.1"/>
</dbReference>
<keyword evidence="3" id="KW-1185">Reference proteome</keyword>
<dbReference type="KEGG" id="vg:29068343"/>
<dbReference type="Proteomes" id="UP000203606">
    <property type="component" value="Segment"/>
</dbReference>
<evidence type="ECO:0000259" key="1">
    <source>
        <dbReference type="Pfam" id="PF13392"/>
    </source>
</evidence>
<dbReference type="EMBL" id="KU927499">
    <property type="protein sequence ID" value="ANM45739.1"/>
    <property type="molecule type" value="Genomic_DNA"/>
</dbReference>
<dbReference type="GeneID" id="29068343"/>
<proteinExistence type="predicted"/>
<dbReference type="Pfam" id="PF13392">
    <property type="entry name" value="HNH_3"/>
    <property type="match status" value="1"/>
</dbReference>
<sequence>MLVATEIVDHINMLRWDNRIENLRVCSVSDNLCNRHAPQTSTTKVKGVTLNKKTGKYNVACTKNRVVHWGGSFDNLEDAISASKKLREELHGQYARF</sequence>
<feature type="domain" description="HNH nuclease" evidence="1">
    <location>
        <begin position="6"/>
        <end position="31"/>
    </location>
</feature>
<evidence type="ECO:0000313" key="2">
    <source>
        <dbReference type="EMBL" id="ANM45739.1"/>
    </source>
</evidence>
<accession>A0A192Y794</accession>
<dbReference type="InterPro" id="IPR003615">
    <property type="entry name" value="HNH_nuc"/>
</dbReference>
<organism evidence="2 3">
    <name type="scientific">Escherichia phage 64795_ec1</name>
    <dbReference type="NCBI Taxonomy" id="1837842"/>
    <lineage>
        <taxon>Viruses</taxon>
        <taxon>Duplodnaviria</taxon>
        <taxon>Heunggongvirae</taxon>
        <taxon>Uroviricota</taxon>
        <taxon>Caudoviricetes</taxon>
        <taxon>Autographivirales</taxon>
        <taxon>Autotranscriptaviridae</taxon>
        <taxon>Studiervirinae</taxon>
        <taxon>Teseptimavirus</taxon>
        <taxon>Teseptimavirus tv64795ec1</taxon>
    </lineage>
</organism>
<name>A0A192Y794_9CAUD</name>
<evidence type="ECO:0000313" key="3">
    <source>
        <dbReference type="Proteomes" id="UP000203606"/>
    </source>
</evidence>
<protein>
    <recommendedName>
        <fullName evidence="1">HNH nuclease domain-containing protein</fullName>
    </recommendedName>
</protein>
<dbReference type="SUPFAM" id="SSF54060">
    <property type="entry name" value="His-Me finger endonucleases"/>
    <property type="match status" value="1"/>
</dbReference>
<dbReference type="OrthoDB" id="21336at10239"/>
<dbReference type="InterPro" id="IPR044925">
    <property type="entry name" value="His-Me_finger_sf"/>
</dbReference>